<dbReference type="InterPro" id="IPR023214">
    <property type="entry name" value="HAD_sf"/>
</dbReference>
<sequence length="222" mass="25195">MYQHILFDLDGTLTDPYMGITNSIIYSLQKLNIEAPDNAALIPFIGPPLHESYETFYQLSGDINAEAIKLYREYFSDKGMFENEVYPGIPLLLQALKSMDKKLYIATSKPTYFAVPILEHFNLAHYFESITGSELDGTRTNKAEVIQHVIDTHGLNRDECIMIGDRKHDIIGGQKNNIDTIGVLYGYGDADEIRQAQPTYTIATVDYLLDAITNDTQYFDYI</sequence>
<dbReference type="GO" id="GO:0004713">
    <property type="term" value="F:protein tyrosine kinase activity"/>
    <property type="evidence" value="ECO:0007669"/>
    <property type="project" value="TreeGrafter"/>
</dbReference>
<dbReference type="PANTHER" id="PTHR43434">
    <property type="entry name" value="PHOSPHOGLYCOLATE PHOSPHATASE"/>
    <property type="match status" value="1"/>
</dbReference>
<keyword evidence="2" id="KW-1185">Reference proteome</keyword>
<protein>
    <submittedName>
        <fullName evidence="1">Phosphoglycolate phosphatase</fullName>
    </submittedName>
</protein>
<dbReference type="Pfam" id="PF13419">
    <property type="entry name" value="HAD_2"/>
    <property type="match status" value="1"/>
</dbReference>
<dbReference type="SUPFAM" id="SSF56784">
    <property type="entry name" value="HAD-like"/>
    <property type="match status" value="1"/>
</dbReference>
<comment type="caution">
    <text evidence="1">The sequence shown here is derived from an EMBL/GenBank/DDBJ whole genome shotgun (WGS) entry which is preliminary data.</text>
</comment>
<dbReference type="AlphaFoldDB" id="A0A327ZRY0"/>
<gene>
    <name evidence="1" type="ORF">BHU61_07145</name>
</gene>
<reference evidence="1 2" key="1">
    <citation type="journal article" date="2018" name="Front. Microbiol.">
        <title>Description and Comparative Genomics of Macrococcus caseolyticus subsp. hominis subsp. nov., Macrococcus goetzii sp. nov., Macrococcus epidermidis sp. nov., and Macrococcus bohemicus sp. nov., Novel Macrococci From Human Clinical Material With Virulence Potential and Suspected Uptake of Foreign DNA by Natural Transformation.</title>
        <authorList>
            <person name="Maslanova I."/>
            <person name="Wertheimer Z."/>
            <person name="Sedlacek I."/>
            <person name="Svec P."/>
            <person name="Indrakova A."/>
            <person name="Kovarovic V."/>
            <person name="Schumann P."/>
            <person name="Sproer C."/>
            <person name="Kralova S."/>
            <person name="Sedo O."/>
            <person name="Kristofova L."/>
            <person name="Vrbovska V."/>
            <person name="Fuzik T."/>
            <person name="Petras P."/>
            <person name="Zdrahal Z."/>
            <person name="Ruzickova V."/>
            <person name="Doskar J."/>
            <person name="Pantucek R."/>
        </authorList>
    </citation>
    <scope>NUCLEOTIDE SEQUENCE [LARGE SCALE GENOMIC DNA]</scope>
    <source>
        <strain evidence="1 2">01/688</strain>
    </source>
</reference>
<accession>A0A327ZRY0</accession>
<dbReference type="FunFam" id="3.40.50.1000:FF:000022">
    <property type="entry name" value="Phosphoglycolate phosphatase"/>
    <property type="match status" value="1"/>
</dbReference>
<evidence type="ECO:0000313" key="1">
    <source>
        <dbReference type="EMBL" id="RAK45081.1"/>
    </source>
</evidence>
<dbReference type="InterPro" id="IPR050155">
    <property type="entry name" value="HAD-like_hydrolase_sf"/>
</dbReference>
<dbReference type="GO" id="GO:0005829">
    <property type="term" value="C:cytosol"/>
    <property type="evidence" value="ECO:0007669"/>
    <property type="project" value="TreeGrafter"/>
</dbReference>
<dbReference type="Proteomes" id="UP000249808">
    <property type="component" value="Unassembled WGS sequence"/>
</dbReference>
<dbReference type="InterPro" id="IPR036412">
    <property type="entry name" value="HAD-like_sf"/>
</dbReference>
<dbReference type="RefSeq" id="WP_111715749.1">
    <property type="nucleotide sequence ID" value="NZ_CP073819.1"/>
</dbReference>
<name>A0A327ZRY0_9STAP</name>
<organism evidence="1 2">
    <name type="scientific">Macrococcus epidermidis</name>
    <dbReference type="NCBI Taxonomy" id="1902580"/>
    <lineage>
        <taxon>Bacteria</taxon>
        <taxon>Bacillati</taxon>
        <taxon>Bacillota</taxon>
        <taxon>Bacilli</taxon>
        <taxon>Bacillales</taxon>
        <taxon>Staphylococcaceae</taxon>
        <taxon>Macrococcus</taxon>
    </lineage>
</organism>
<dbReference type="Gene3D" id="3.40.50.1000">
    <property type="entry name" value="HAD superfamily/HAD-like"/>
    <property type="match status" value="1"/>
</dbReference>
<dbReference type="EMBL" id="PZJH01000002">
    <property type="protein sequence ID" value="RAK45081.1"/>
    <property type="molecule type" value="Genomic_DNA"/>
</dbReference>
<proteinExistence type="predicted"/>
<dbReference type="InterPro" id="IPR023198">
    <property type="entry name" value="PGP-like_dom2"/>
</dbReference>
<dbReference type="Gene3D" id="1.10.150.240">
    <property type="entry name" value="Putative phosphatase, domain 2"/>
    <property type="match status" value="1"/>
</dbReference>
<dbReference type="InterPro" id="IPR041492">
    <property type="entry name" value="HAD_2"/>
</dbReference>
<evidence type="ECO:0000313" key="2">
    <source>
        <dbReference type="Proteomes" id="UP000249808"/>
    </source>
</evidence>
<dbReference type="CDD" id="cd04302">
    <property type="entry name" value="HAD_5NT"/>
    <property type="match status" value="1"/>
</dbReference>
<dbReference type="PANTHER" id="PTHR43434:SF20">
    <property type="entry name" value="5'-NUCLEOTIDASE"/>
    <property type="match status" value="1"/>
</dbReference>